<organism evidence="1 2">
    <name type="scientific">Dermatophagoides farinae</name>
    <name type="common">American house dust mite</name>
    <dbReference type="NCBI Taxonomy" id="6954"/>
    <lineage>
        <taxon>Eukaryota</taxon>
        <taxon>Metazoa</taxon>
        <taxon>Ecdysozoa</taxon>
        <taxon>Arthropoda</taxon>
        <taxon>Chelicerata</taxon>
        <taxon>Arachnida</taxon>
        <taxon>Acari</taxon>
        <taxon>Acariformes</taxon>
        <taxon>Sarcoptiformes</taxon>
        <taxon>Astigmata</taxon>
        <taxon>Psoroptidia</taxon>
        <taxon>Analgoidea</taxon>
        <taxon>Pyroglyphidae</taxon>
        <taxon>Dermatophagoidinae</taxon>
        <taxon>Dermatophagoides</taxon>
    </lineage>
</organism>
<dbReference type="EMBL" id="ASGP02000001">
    <property type="protein sequence ID" value="KAH9529793.1"/>
    <property type="molecule type" value="Genomic_DNA"/>
</dbReference>
<feature type="non-terminal residue" evidence="1">
    <location>
        <position position="1"/>
    </location>
</feature>
<name>A0A922LBN3_DERFA</name>
<comment type="caution">
    <text evidence="1">The sequence shown here is derived from an EMBL/GenBank/DDBJ whole genome shotgun (WGS) entry which is preliminary data.</text>
</comment>
<gene>
    <name evidence="1" type="ORF">DERF_003656</name>
</gene>
<dbReference type="Proteomes" id="UP000790347">
    <property type="component" value="Unassembled WGS sequence"/>
</dbReference>
<dbReference type="AlphaFoldDB" id="A0A922LBN3"/>
<evidence type="ECO:0000313" key="2">
    <source>
        <dbReference type="Proteomes" id="UP000790347"/>
    </source>
</evidence>
<reference evidence="1" key="2">
    <citation type="journal article" date="2022" name="Res Sq">
        <title>Comparative Genomics Reveals Insights into the Divergent Evolution of Astigmatic Mites and Household Pest Adaptations.</title>
        <authorList>
            <person name="Xiong Q."/>
            <person name="Wan A.T.-Y."/>
            <person name="Liu X.-Y."/>
            <person name="Fung C.S.-H."/>
            <person name="Xiao X."/>
            <person name="Malainual N."/>
            <person name="Hou J."/>
            <person name="Wang L."/>
            <person name="Wang M."/>
            <person name="Yang K."/>
            <person name="Cui Y."/>
            <person name="Leung E."/>
            <person name="Nong W."/>
            <person name="Shin S.-K."/>
            <person name="Au S."/>
            <person name="Jeong K.Y."/>
            <person name="Chew F.T."/>
            <person name="Hui J."/>
            <person name="Leung T.F."/>
            <person name="Tungtrongchitr A."/>
            <person name="Zhong N."/>
            <person name="Liu Z."/>
            <person name="Tsui S."/>
        </authorList>
    </citation>
    <scope>NUCLEOTIDE SEQUENCE</scope>
    <source>
        <strain evidence="1">Derf</strain>
        <tissue evidence="1">Whole organism</tissue>
    </source>
</reference>
<sequence>INKEHQTTTTTTTKKTKFKIPNGKSRICCFAWLFLFLSVEHLEQIEIVLNLVVDVNKNLNQKKKLTHIGSN</sequence>
<accession>A0A922LBN3</accession>
<protein>
    <submittedName>
        <fullName evidence="1">Uncharacterized protein</fullName>
    </submittedName>
</protein>
<reference evidence="1" key="1">
    <citation type="submission" date="2013-05" db="EMBL/GenBank/DDBJ databases">
        <authorList>
            <person name="Yim A.K.Y."/>
            <person name="Chan T.F."/>
            <person name="Ji K.M."/>
            <person name="Liu X.Y."/>
            <person name="Zhou J.W."/>
            <person name="Li R.Q."/>
            <person name="Yang K.Y."/>
            <person name="Li J."/>
            <person name="Li M."/>
            <person name="Law P.T.W."/>
            <person name="Wu Y.L."/>
            <person name="Cai Z.L."/>
            <person name="Qin H."/>
            <person name="Bao Y."/>
            <person name="Leung R.K.K."/>
            <person name="Ng P.K.S."/>
            <person name="Zou J."/>
            <person name="Zhong X.J."/>
            <person name="Ran P.X."/>
            <person name="Zhong N.S."/>
            <person name="Liu Z.G."/>
            <person name="Tsui S.K.W."/>
        </authorList>
    </citation>
    <scope>NUCLEOTIDE SEQUENCE</scope>
    <source>
        <strain evidence="1">Derf</strain>
        <tissue evidence="1">Whole organism</tissue>
    </source>
</reference>
<proteinExistence type="predicted"/>
<keyword evidence="2" id="KW-1185">Reference proteome</keyword>
<evidence type="ECO:0000313" key="1">
    <source>
        <dbReference type="EMBL" id="KAH9529793.1"/>
    </source>
</evidence>